<evidence type="ECO:0000256" key="1">
    <source>
        <dbReference type="ARBA" id="ARBA00022559"/>
    </source>
</evidence>
<proteinExistence type="predicted"/>
<evidence type="ECO:0000256" key="5">
    <source>
        <dbReference type="ARBA" id="ARBA00023284"/>
    </source>
</evidence>
<dbReference type="GO" id="GO:0008379">
    <property type="term" value="F:thioredoxin peroxidase activity"/>
    <property type="evidence" value="ECO:0007669"/>
    <property type="project" value="TreeGrafter"/>
</dbReference>
<sequence length="189" mass="20762">MMDAESLHKLPEGIPTPVDDGACDHLPGMRLPPVTLPSVSREPVDLSILSGKTVVYCYPRTGRPGENLPRGWDEIPGARGCTPQSCAFRDHHAELRALGARVFGLSTQDTQYQREAAERLHLPFELLSDEGLAFARALSLPTFEVDGMTLIKRLTFVVHDGRIEKVFYPVFPPGKNAGEVVEWLSATAV</sequence>
<dbReference type="PANTHER" id="PTHR42801:SF21">
    <property type="entry name" value="BCPB PROTEIN"/>
    <property type="match status" value="1"/>
</dbReference>
<accession>A0A6J4QFK5</accession>
<keyword evidence="3" id="KW-0560">Oxidoreductase</keyword>
<evidence type="ECO:0000256" key="3">
    <source>
        <dbReference type="ARBA" id="ARBA00023002"/>
    </source>
</evidence>
<keyword evidence="4" id="KW-1015">Disulfide bond</keyword>
<dbReference type="GO" id="GO:0005737">
    <property type="term" value="C:cytoplasm"/>
    <property type="evidence" value="ECO:0007669"/>
    <property type="project" value="TreeGrafter"/>
</dbReference>
<dbReference type="InterPro" id="IPR013766">
    <property type="entry name" value="Thioredoxin_domain"/>
</dbReference>
<dbReference type="GO" id="GO:0045454">
    <property type="term" value="P:cell redox homeostasis"/>
    <property type="evidence" value="ECO:0007669"/>
    <property type="project" value="TreeGrafter"/>
</dbReference>
<keyword evidence="1" id="KW-0575">Peroxidase</keyword>
<dbReference type="PROSITE" id="PS51352">
    <property type="entry name" value="THIOREDOXIN_2"/>
    <property type="match status" value="1"/>
</dbReference>
<dbReference type="AlphaFoldDB" id="A0A6J4QFK5"/>
<evidence type="ECO:0000313" key="7">
    <source>
        <dbReference type="EMBL" id="CAA9443580.1"/>
    </source>
</evidence>
<dbReference type="InterPro" id="IPR036249">
    <property type="entry name" value="Thioredoxin-like_sf"/>
</dbReference>
<gene>
    <name evidence="7" type="ORF">AVDCRST_MAG80-1556</name>
</gene>
<reference evidence="7" key="1">
    <citation type="submission" date="2020-02" db="EMBL/GenBank/DDBJ databases">
        <authorList>
            <person name="Meier V. D."/>
        </authorList>
    </citation>
    <scope>NUCLEOTIDE SEQUENCE</scope>
    <source>
        <strain evidence="7">AVDCRST_MAG80</strain>
    </source>
</reference>
<keyword evidence="5" id="KW-0676">Redox-active center</keyword>
<evidence type="ECO:0000256" key="4">
    <source>
        <dbReference type="ARBA" id="ARBA00023157"/>
    </source>
</evidence>
<keyword evidence="2" id="KW-0049">Antioxidant</keyword>
<dbReference type="InterPro" id="IPR050924">
    <property type="entry name" value="Peroxiredoxin_BCP/PrxQ"/>
</dbReference>
<organism evidence="7">
    <name type="scientific">uncultured Rubrobacteraceae bacterium</name>
    <dbReference type="NCBI Taxonomy" id="349277"/>
    <lineage>
        <taxon>Bacteria</taxon>
        <taxon>Bacillati</taxon>
        <taxon>Actinomycetota</taxon>
        <taxon>Rubrobacteria</taxon>
        <taxon>Rubrobacterales</taxon>
        <taxon>Rubrobacteraceae</taxon>
        <taxon>environmental samples</taxon>
    </lineage>
</organism>
<dbReference type="InterPro" id="IPR013740">
    <property type="entry name" value="Redoxin"/>
</dbReference>
<evidence type="ECO:0000259" key="6">
    <source>
        <dbReference type="PROSITE" id="PS51352"/>
    </source>
</evidence>
<dbReference type="Gene3D" id="3.40.30.10">
    <property type="entry name" value="Glutaredoxin"/>
    <property type="match status" value="1"/>
</dbReference>
<dbReference type="CDD" id="cd03017">
    <property type="entry name" value="PRX_BCP"/>
    <property type="match status" value="1"/>
</dbReference>
<dbReference type="EMBL" id="CADCVC010000136">
    <property type="protein sequence ID" value="CAA9443580.1"/>
    <property type="molecule type" value="Genomic_DNA"/>
</dbReference>
<protein>
    <submittedName>
        <fullName evidence="7">Alkyl hydroperoxide reductase subunit C-like protein</fullName>
    </submittedName>
</protein>
<dbReference type="GO" id="GO:0034599">
    <property type="term" value="P:cellular response to oxidative stress"/>
    <property type="evidence" value="ECO:0007669"/>
    <property type="project" value="TreeGrafter"/>
</dbReference>
<name>A0A6J4QFK5_9ACTN</name>
<feature type="domain" description="Thioredoxin" evidence="6">
    <location>
        <begin position="25"/>
        <end position="189"/>
    </location>
</feature>
<evidence type="ECO:0000256" key="2">
    <source>
        <dbReference type="ARBA" id="ARBA00022862"/>
    </source>
</evidence>
<dbReference type="PANTHER" id="PTHR42801">
    <property type="entry name" value="THIOREDOXIN-DEPENDENT PEROXIDE REDUCTASE"/>
    <property type="match status" value="1"/>
</dbReference>
<dbReference type="Pfam" id="PF08534">
    <property type="entry name" value="Redoxin"/>
    <property type="match status" value="1"/>
</dbReference>
<dbReference type="SUPFAM" id="SSF52833">
    <property type="entry name" value="Thioredoxin-like"/>
    <property type="match status" value="1"/>
</dbReference>